<reference evidence="2 3" key="1">
    <citation type="journal article" date="2018" name="Front. Microbiol.">
        <title>Genome-Wide Analysis of Corynespora cassiicola Leaf Fall Disease Putative Effectors.</title>
        <authorList>
            <person name="Lopez D."/>
            <person name="Ribeiro S."/>
            <person name="Label P."/>
            <person name="Fumanal B."/>
            <person name="Venisse J.S."/>
            <person name="Kohler A."/>
            <person name="de Oliveira R.R."/>
            <person name="Labutti K."/>
            <person name="Lipzen A."/>
            <person name="Lail K."/>
            <person name="Bauer D."/>
            <person name="Ohm R.A."/>
            <person name="Barry K.W."/>
            <person name="Spatafora J."/>
            <person name="Grigoriev I.V."/>
            <person name="Martin F.M."/>
            <person name="Pujade-Renaud V."/>
        </authorList>
    </citation>
    <scope>NUCLEOTIDE SEQUENCE [LARGE SCALE GENOMIC DNA]</scope>
    <source>
        <strain evidence="2 3">Philippines</strain>
    </source>
</reference>
<dbReference type="STRING" id="1448308.A0A2T2P6Y2"/>
<evidence type="ECO:0000313" key="2">
    <source>
        <dbReference type="EMBL" id="PSN73088.1"/>
    </source>
</evidence>
<name>A0A2T2P6Y2_CORCC</name>
<evidence type="ECO:0000313" key="3">
    <source>
        <dbReference type="Proteomes" id="UP000240883"/>
    </source>
</evidence>
<feature type="region of interest" description="Disordered" evidence="1">
    <location>
        <begin position="371"/>
        <end position="392"/>
    </location>
</feature>
<gene>
    <name evidence="2" type="ORF">BS50DRAFT_568668</name>
</gene>
<dbReference type="Proteomes" id="UP000240883">
    <property type="component" value="Unassembled WGS sequence"/>
</dbReference>
<feature type="region of interest" description="Disordered" evidence="1">
    <location>
        <begin position="217"/>
        <end position="249"/>
    </location>
</feature>
<evidence type="ECO:0000256" key="1">
    <source>
        <dbReference type="SAM" id="MobiDB-lite"/>
    </source>
</evidence>
<dbReference type="OrthoDB" id="5407351at2759"/>
<dbReference type="EMBL" id="KZ678129">
    <property type="protein sequence ID" value="PSN73088.1"/>
    <property type="molecule type" value="Genomic_DNA"/>
</dbReference>
<protein>
    <recommendedName>
        <fullName evidence="4">Peroxin 20</fullName>
    </recommendedName>
</protein>
<sequence>MADALCGPSNALQNFQKHSSVDRTLQQDRLTSRHTPAQGFRSSLGPNAGALDPEFDAFQAGHAGPPQPDFHLPPHLSHAPPPPQFAQAPQAPDWASDFQRLNISSPQAPPLQQHRPPQVTNAAASWHQDFMRQQSPAAQTPTYQQNTFGGMKGFGMGAYGGSSFQQRPAFGVMNGAPASDVAQGKQRAQDVPAFDEAAFEQAFAQAQQDMLDEASVQQQESIEEQQNHERQQEALRRIQGARQTEPEADPVLARIRETRPSVYAALKMRSEIDLGQISTAETFLSDLQSLESTGELTQDASEAKWVVDALKKLADRPAPDEFKTRTERLITAINQRLMSSYPLLSSRAPINQDHIWEELEAAGYVRTPVSERVEQQPQPQQKEEQPLRNDDDEMAETAGRLLERVADNTSEKFQNSQFLELMRRLRDREVRVEGDKMVETGSQPSTSTPTSAATAVPASAVPGVDPKILDHAAVDFEVPVYSERECQISSGTIAFTPPITDRIPLHEQDLDLGRNGVEGLEALNVPSA</sequence>
<feature type="region of interest" description="Disordered" evidence="1">
    <location>
        <begin position="31"/>
        <end position="92"/>
    </location>
</feature>
<dbReference type="Gene3D" id="6.10.280.230">
    <property type="match status" value="1"/>
</dbReference>
<proteinExistence type="predicted"/>
<feature type="compositionally biased region" description="Basic and acidic residues" evidence="1">
    <location>
        <begin position="225"/>
        <end position="236"/>
    </location>
</feature>
<dbReference type="AlphaFoldDB" id="A0A2T2P6Y2"/>
<evidence type="ECO:0008006" key="4">
    <source>
        <dbReference type="Google" id="ProtNLM"/>
    </source>
</evidence>
<organism evidence="2 3">
    <name type="scientific">Corynespora cassiicola Philippines</name>
    <dbReference type="NCBI Taxonomy" id="1448308"/>
    <lineage>
        <taxon>Eukaryota</taxon>
        <taxon>Fungi</taxon>
        <taxon>Dikarya</taxon>
        <taxon>Ascomycota</taxon>
        <taxon>Pezizomycotina</taxon>
        <taxon>Dothideomycetes</taxon>
        <taxon>Pleosporomycetidae</taxon>
        <taxon>Pleosporales</taxon>
        <taxon>Corynesporascaceae</taxon>
        <taxon>Corynespora</taxon>
    </lineage>
</organism>
<feature type="compositionally biased region" description="Polar residues" evidence="1">
    <location>
        <begin position="31"/>
        <end position="45"/>
    </location>
</feature>
<accession>A0A2T2P6Y2</accession>
<keyword evidence="3" id="KW-1185">Reference proteome</keyword>